<dbReference type="Proteomes" id="UP001549104">
    <property type="component" value="Unassembled WGS sequence"/>
</dbReference>
<gene>
    <name evidence="2" type="ORF">ABIC55_001997</name>
</gene>
<evidence type="ECO:0000259" key="1">
    <source>
        <dbReference type="Pfam" id="PF04073"/>
    </source>
</evidence>
<comment type="caution">
    <text evidence="2">The sequence shown here is derived from an EMBL/GenBank/DDBJ whole genome shotgun (WGS) entry which is preliminary data.</text>
</comment>
<feature type="domain" description="YbaK/aminoacyl-tRNA synthetase-associated" evidence="1">
    <location>
        <begin position="29"/>
        <end position="148"/>
    </location>
</feature>
<protein>
    <submittedName>
        <fullName evidence="2">Prolyl-tRNA editing enzyme YbaK/EbsC (Cys-tRNA(Pro) deacylase)</fullName>
    </submittedName>
</protein>
<sequence length="158" mass="17137">MQKLTTSVKQVQEKLLELGHPNEVVKLTDSARTAQEAADALGCEVAQIAKSIIFKLKSTNEPLLVVASGINRIDEKLVAQTLNDKLGKADADFVRESTGFVIGGVPPLGHKNSVLTLIDEDLFKYETIWAAAGHPKAVFQLTPDELEKMTNGQVISVK</sequence>
<dbReference type="InterPro" id="IPR036754">
    <property type="entry name" value="YbaK/aa-tRNA-synt-asso_dom_sf"/>
</dbReference>
<dbReference type="SUPFAM" id="SSF55826">
    <property type="entry name" value="YbaK/ProRS associated domain"/>
    <property type="match status" value="1"/>
</dbReference>
<evidence type="ECO:0000313" key="3">
    <source>
        <dbReference type="Proteomes" id="UP001549104"/>
    </source>
</evidence>
<dbReference type="PANTHER" id="PTHR30411:SF1">
    <property type="entry name" value="CYTOPLASMIC PROTEIN"/>
    <property type="match status" value="1"/>
</dbReference>
<reference evidence="2 3" key="1">
    <citation type="submission" date="2024-06" db="EMBL/GenBank/DDBJ databases">
        <title>Sorghum-associated microbial communities from plants grown in Nebraska, USA.</title>
        <authorList>
            <person name="Schachtman D."/>
        </authorList>
    </citation>
    <scope>NUCLEOTIDE SEQUENCE [LARGE SCALE GENOMIC DNA]</scope>
    <source>
        <strain evidence="2 3">1288</strain>
    </source>
</reference>
<dbReference type="RefSeq" id="WP_187044804.1">
    <property type="nucleotide sequence ID" value="NZ_CP146246.1"/>
</dbReference>
<dbReference type="PANTHER" id="PTHR30411">
    <property type="entry name" value="CYTOPLASMIC PROTEIN"/>
    <property type="match status" value="1"/>
</dbReference>
<proteinExistence type="predicted"/>
<accession>A0ABV2K750</accession>
<keyword evidence="3" id="KW-1185">Reference proteome</keyword>
<organism evidence="2 3">
    <name type="scientific">Sporosarcina psychrophila</name>
    <name type="common">Bacillus psychrophilus</name>
    <dbReference type="NCBI Taxonomy" id="1476"/>
    <lineage>
        <taxon>Bacteria</taxon>
        <taxon>Bacillati</taxon>
        <taxon>Bacillota</taxon>
        <taxon>Bacilli</taxon>
        <taxon>Bacillales</taxon>
        <taxon>Caryophanaceae</taxon>
        <taxon>Sporosarcina</taxon>
    </lineage>
</organism>
<dbReference type="EMBL" id="JBEPME010000002">
    <property type="protein sequence ID" value="MET3656910.1"/>
    <property type="molecule type" value="Genomic_DNA"/>
</dbReference>
<dbReference type="Pfam" id="PF04073">
    <property type="entry name" value="tRNA_edit"/>
    <property type="match status" value="1"/>
</dbReference>
<dbReference type="Gene3D" id="3.90.960.10">
    <property type="entry name" value="YbaK/aminoacyl-tRNA synthetase-associated domain"/>
    <property type="match status" value="1"/>
</dbReference>
<dbReference type="InterPro" id="IPR007214">
    <property type="entry name" value="YbaK/aa-tRNA-synth-assoc-dom"/>
</dbReference>
<dbReference type="CDD" id="cd04333">
    <property type="entry name" value="ProX_deacylase"/>
    <property type="match status" value="1"/>
</dbReference>
<name>A0ABV2K750_SPOPS</name>
<evidence type="ECO:0000313" key="2">
    <source>
        <dbReference type="EMBL" id="MET3656910.1"/>
    </source>
</evidence>